<dbReference type="OrthoDB" id="10015795at2759"/>
<reference evidence="2" key="1">
    <citation type="submission" date="2021-12" db="EMBL/GenBank/DDBJ databases">
        <authorList>
            <person name="King R."/>
        </authorList>
    </citation>
    <scope>NUCLEOTIDE SEQUENCE</scope>
</reference>
<feature type="region of interest" description="Disordered" evidence="1">
    <location>
        <begin position="1"/>
        <end position="22"/>
    </location>
</feature>
<accession>A0A9P0BHJ0</accession>
<keyword evidence="3" id="KW-1185">Reference proteome</keyword>
<evidence type="ECO:0000313" key="2">
    <source>
        <dbReference type="EMBL" id="CAH0562898.1"/>
    </source>
</evidence>
<protein>
    <submittedName>
        <fullName evidence="2">Uncharacterized protein</fullName>
    </submittedName>
</protein>
<organism evidence="2 3">
    <name type="scientific">Brassicogethes aeneus</name>
    <name type="common">Rape pollen beetle</name>
    <name type="synonym">Meligethes aeneus</name>
    <dbReference type="NCBI Taxonomy" id="1431903"/>
    <lineage>
        <taxon>Eukaryota</taxon>
        <taxon>Metazoa</taxon>
        <taxon>Ecdysozoa</taxon>
        <taxon>Arthropoda</taxon>
        <taxon>Hexapoda</taxon>
        <taxon>Insecta</taxon>
        <taxon>Pterygota</taxon>
        <taxon>Neoptera</taxon>
        <taxon>Endopterygota</taxon>
        <taxon>Coleoptera</taxon>
        <taxon>Polyphaga</taxon>
        <taxon>Cucujiformia</taxon>
        <taxon>Nitidulidae</taxon>
        <taxon>Meligethinae</taxon>
        <taxon>Brassicogethes</taxon>
    </lineage>
</organism>
<name>A0A9P0BHJ0_BRAAE</name>
<feature type="region of interest" description="Disordered" evidence="1">
    <location>
        <begin position="268"/>
        <end position="314"/>
    </location>
</feature>
<dbReference type="Proteomes" id="UP001154078">
    <property type="component" value="Chromosome 8"/>
</dbReference>
<evidence type="ECO:0000256" key="1">
    <source>
        <dbReference type="SAM" id="MobiDB-lite"/>
    </source>
</evidence>
<dbReference type="EMBL" id="OV121139">
    <property type="protein sequence ID" value="CAH0562898.1"/>
    <property type="molecule type" value="Genomic_DNA"/>
</dbReference>
<sequence>MESSEDENNTDNEKNATEDVTNFNPLDNFSAFSFENYMKTLKRLLRKNNEPLSRFAEIDNVVKITSDNYRINSTADPSKEHNDGPLLADTFPPQYLQFKKRSLVLSLKHPNNICKLSNGHITLNTWVVVKFPDEDSVEAVPENWIEIDGDLCLCYWPPYGGDKLRKSIIMCENPQENWKTNKAVVLSFSLGGLTVREFISCAMKQIVTNEFVKSNITWDGSKGKIEFRRTKICNTLDLAAKRTTSFEGPSNKGSFKYDFKEVIRATKQRQKNAEKQTSNKSNSGKILPHLGINEPEFPDSDRNSGLSDYESDFD</sequence>
<feature type="compositionally biased region" description="Acidic residues" evidence="1">
    <location>
        <begin position="1"/>
        <end position="10"/>
    </location>
</feature>
<proteinExistence type="predicted"/>
<dbReference type="AlphaFoldDB" id="A0A9P0BHJ0"/>
<feature type="compositionally biased region" description="Polar residues" evidence="1">
    <location>
        <begin position="275"/>
        <end position="284"/>
    </location>
</feature>
<evidence type="ECO:0000313" key="3">
    <source>
        <dbReference type="Proteomes" id="UP001154078"/>
    </source>
</evidence>
<gene>
    <name evidence="2" type="ORF">MELIAE_LOCUS11913</name>
</gene>